<feature type="non-terminal residue" evidence="1">
    <location>
        <position position="51"/>
    </location>
</feature>
<evidence type="ECO:0000313" key="1">
    <source>
        <dbReference type="EMBL" id="HAN23266.1"/>
    </source>
</evidence>
<reference evidence="1 2" key="1">
    <citation type="journal article" date="2018" name="Nat. Biotechnol.">
        <title>A standardized bacterial taxonomy based on genome phylogeny substantially revises the tree of life.</title>
        <authorList>
            <person name="Parks D.H."/>
            <person name="Chuvochina M."/>
            <person name="Waite D.W."/>
            <person name="Rinke C."/>
            <person name="Skarshewski A."/>
            <person name="Chaumeil P.A."/>
            <person name="Hugenholtz P."/>
        </authorList>
    </citation>
    <scope>NUCLEOTIDE SEQUENCE [LARGE SCALE GENOMIC DNA]</scope>
    <source>
        <strain evidence="1">UBA9152</strain>
    </source>
</reference>
<protein>
    <submittedName>
        <fullName evidence="1">Glyoxalase</fullName>
    </submittedName>
</protein>
<feature type="non-terminal residue" evidence="1">
    <location>
        <position position="1"/>
    </location>
</feature>
<dbReference type="EMBL" id="DMNG01000024">
    <property type="protein sequence ID" value="HAN23266.1"/>
    <property type="molecule type" value="Genomic_DNA"/>
</dbReference>
<organism evidence="1 2">
    <name type="scientific">Microbacterium ginsengisoli</name>
    <dbReference type="NCBI Taxonomy" id="400772"/>
    <lineage>
        <taxon>Bacteria</taxon>
        <taxon>Bacillati</taxon>
        <taxon>Actinomycetota</taxon>
        <taxon>Actinomycetes</taxon>
        <taxon>Micrococcales</taxon>
        <taxon>Microbacteriaceae</taxon>
        <taxon>Microbacterium</taxon>
    </lineage>
</organism>
<gene>
    <name evidence="1" type="ORF">DCP95_01675</name>
</gene>
<accession>A0A3C1KAM0</accession>
<evidence type="ECO:0000313" key="2">
    <source>
        <dbReference type="Proteomes" id="UP000257479"/>
    </source>
</evidence>
<dbReference type="AlphaFoldDB" id="A0A3C1KAM0"/>
<dbReference type="Proteomes" id="UP000257479">
    <property type="component" value="Unassembled WGS sequence"/>
</dbReference>
<comment type="caution">
    <text evidence="1">The sequence shown here is derived from an EMBL/GenBank/DDBJ whole genome shotgun (WGS) entry which is preliminary data.</text>
</comment>
<proteinExistence type="predicted"/>
<name>A0A3C1KAM0_9MICO</name>
<sequence>HMAMNVWNSRGAGPRMPALGLGRVELALPDGDAIGELGERLSHHGIATAND</sequence>